<protein>
    <submittedName>
        <fullName evidence="2">Uncharacterized protein</fullName>
    </submittedName>
</protein>
<feature type="signal peptide" evidence="1">
    <location>
        <begin position="1"/>
        <end position="28"/>
    </location>
</feature>
<dbReference type="EMBL" id="QRDP01000004">
    <property type="protein sequence ID" value="RED15417.1"/>
    <property type="molecule type" value="Genomic_DNA"/>
</dbReference>
<dbReference type="PROSITE" id="PS51257">
    <property type="entry name" value="PROKAR_LIPOPROTEIN"/>
    <property type="match status" value="1"/>
</dbReference>
<evidence type="ECO:0000313" key="3">
    <source>
        <dbReference type="Proteomes" id="UP000256310"/>
    </source>
</evidence>
<dbReference type="Proteomes" id="UP000256310">
    <property type="component" value="Unassembled WGS sequence"/>
</dbReference>
<comment type="caution">
    <text evidence="2">The sequence shown here is derived from an EMBL/GenBank/DDBJ whole genome shotgun (WGS) entry which is preliminary data.</text>
</comment>
<gene>
    <name evidence="2" type="ORF">DFR46_0409</name>
</gene>
<dbReference type="AlphaFoldDB" id="A0A3D9FCZ4"/>
<keyword evidence="1" id="KW-0732">Signal</keyword>
<sequence>MKISLVPAILAPIALLAACSTNSEPEHAAEGDAETSAPAEATVGDPLMLDTDAEAGTALISSNGSAVSFDPECVITETGIAGVENPATLHDFVESFPETAALRFEPVYMVDFGALCALSGGEDAICVIFESYDVEEYEGDIEVVAMGVYADQCRTAEGVGPGTSITDAVAAYGAARFGFSYDNEGREYVSFADAPDAYSFRAESVIGDAIEGEGLRAPGPHGGDYTGVEGDGYFETMVAQPDAELWEIWISTPR</sequence>
<name>A0A3D9FCZ4_9SPHN</name>
<evidence type="ECO:0000256" key="1">
    <source>
        <dbReference type="SAM" id="SignalP"/>
    </source>
</evidence>
<feature type="chain" id="PRO_5017652735" evidence="1">
    <location>
        <begin position="29"/>
        <end position="254"/>
    </location>
</feature>
<dbReference type="OrthoDB" id="7618497at2"/>
<accession>A0A3D9FCZ4</accession>
<keyword evidence="3" id="KW-1185">Reference proteome</keyword>
<reference evidence="2 3" key="1">
    <citation type="submission" date="2018-07" db="EMBL/GenBank/DDBJ databases">
        <title>Genomic Encyclopedia of Type Strains, Phase IV (KMG-IV): sequencing the most valuable type-strain genomes for metagenomic binning, comparative biology and taxonomic classification.</title>
        <authorList>
            <person name="Goeker M."/>
        </authorList>
    </citation>
    <scope>NUCLEOTIDE SEQUENCE [LARGE SCALE GENOMIC DNA]</scope>
    <source>
        <strain evidence="2 3">DSM 26725</strain>
    </source>
</reference>
<organism evidence="2 3">
    <name type="scientific">Parasphingopyxis lamellibrachiae</name>
    <dbReference type="NCBI Taxonomy" id="680125"/>
    <lineage>
        <taxon>Bacteria</taxon>
        <taxon>Pseudomonadati</taxon>
        <taxon>Pseudomonadota</taxon>
        <taxon>Alphaproteobacteria</taxon>
        <taxon>Sphingomonadales</taxon>
        <taxon>Sphingomonadaceae</taxon>
        <taxon>Parasphingopyxis</taxon>
    </lineage>
</organism>
<evidence type="ECO:0000313" key="2">
    <source>
        <dbReference type="EMBL" id="RED15417.1"/>
    </source>
</evidence>
<proteinExistence type="predicted"/>
<dbReference type="RefSeq" id="WP_116234942.1">
    <property type="nucleotide sequence ID" value="NZ_QRDP01000004.1"/>
</dbReference>